<name>A0AAV5CID5_ELECO</name>
<protein>
    <submittedName>
        <fullName evidence="1">Uncharacterized protein</fullName>
    </submittedName>
</protein>
<reference evidence="1" key="2">
    <citation type="submission" date="2021-12" db="EMBL/GenBank/DDBJ databases">
        <title>Resequencing data analysis of finger millet.</title>
        <authorList>
            <person name="Hatakeyama M."/>
            <person name="Aluri S."/>
            <person name="Balachadran M.T."/>
            <person name="Sivarajan S.R."/>
            <person name="Poveda L."/>
            <person name="Shimizu-Inatsugi R."/>
            <person name="Schlapbach R."/>
            <person name="Sreeman S.M."/>
            <person name="Shimizu K.K."/>
        </authorList>
    </citation>
    <scope>NUCLEOTIDE SEQUENCE</scope>
</reference>
<evidence type="ECO:0000313" key="1">
    <source>
        <dbReference type="EMBL" id="GJM97761.1"/>
    </source>
</evidence>
<sequence length="75" mass="7850">MDLDLAEVLEAAAREVQELDPHPLGCLRIRGAAQLAHELEQQGAARPLQAAPLVLLPSPPAVVPAGRCAATGECY</sequence>
<reference evidence="1" key="1">
    <citation type="journal article" date="2018" name="DNA Res.">
        <title>Multiple hybrid de novo genome assembly of finger millet, an orphan allotetraploid crop.</title>
        <authorList>
            <person name="Hatakeyama M."/>
            <person name="Aluri S."/>
            <person name="Balachadran M.T."/>
            <person name="Sivarajan S.R."/>
            <person name="Patrignani A."/>
            <person name="Gruter S."/>
            <person name="Poveda L."/>
            <person name="Shimizu-Inatsugi R."/>
            <person name="Baeten J."/>
            <person name="Francoijs K.J."/>
            <person name="Nataraja K.N."/>
            <person name="Reddy Y.A.N."/>
            <person name="Phadnis S."/>
            <person name="Ravikumar R.L."/>
            <person name="Schlapbach R."/>
            <person name="Sreeman S.M."/>
            <person name="Shimizu K.K."/>
        </authorList>
    </citation>
    <scope>NUCLEOTIDE SEQUENCE</scope>
</reference>
<dbReference type="AlphaFoldDB" id="A0AAV5CID5"/>
<evidence type="ECO:0000313" key="2">
    <source>
        <dbReference type="Proteomes" id="UP001054889"/>
    </source>
</evidence>
<comment type="caution">
    <text evidence="1">The sequence shown here is derived from an EMBL/GenBank/DDBJ whole genome shotgun (WGS) entry which is preliminary data.</text>
</comment>
<accession>A0AAV5CID5</accession>
<proteinExistence type="predicted"/>
<dbReference type="Proteomes" id="UP001054889">
    <property type="component" value="Unassembled WGS sequence"/>
</dbReference>
<organism evidence="1 2">
    <name type="scientific">Eleusine coracana subsp. coracana</name>
    <dbReference type="NCBI Taxonomy" id="191504"/>
    <lineage>
        <taxon>Eukaryota</taxon>
        <taxon>Viridiplantae</taxon>
        <taxon>Streptophyta</taxon>
        <taxon>Embryophyta</taxon>
        <taxon>Tracheophyta</taxon>
        <taxon>Spermatophyta</taxon>
        <taxon>Magnoliopsida</taxon>
        <taxon>Liliopsida</taxon>
        <taxon>Poales</taxon>
        <taxon>Poaceae</taxon>
        <taxon>PACMAD clade</taxon>
        <taxon>Chloridoideae</taxon>
        <taxon>Cynodonteae</taxon>
        <taxon>Eleusininae</taxon>
        <taxon>Eleusine</taxon>
    </lineage>
</organism>
<keyword evidence="2" id="KW-1185">Reference proteome</keyword>
<gene>
    <name evidence="1" type="primary">ga14713</name>
    <name evidence="1" type="ORF">PR202_ga14713</name>
</gene>
<dbReference type="EMBL" id="BQKI01000007">
    <property type="protein sequence ID" value="GJM97761.1"/>
    <property type="molecule type" value="Genomic_DNA"/>
</dbReference>